<keyword evidence="3" id="KW-1185">Reference proteome</keyword>
<dbReference type="AlphaFoldDB" id="A0A397PIE9"/>
<gene>
    <name evidence="2" type="ORF">BXY53_2738</name>
</gene>
<dbReference type="Proteomes" id="UP000266273">
    <property type="component" value="Unassembled WGS sequence"/>
</dbReference>
<name>A0A397PIE9_9HYPH</name>
<dbReference type="OrthoDB" id="7475241at2"/>
<dbReference type="RefSeq" id="WP_119062596.1">
    <property type="nucleotide sequence ID" value="NZ_QXDF01000005.1"/>
</dbReference>
<evidence type="ECO:0000259" key="1">
    <source>
        <dbReference type="Pfam" id="PF01890"/>
    </source>
</evidence>
<evidence type="ECO:0000313" key="2">
    <source>
        <dbReference type="EMBL" id="RIA45451.1"/>
    </source>
</evidence>
<dbReference type="GO" id="GO:0016787">
    <property type="term" value="F:hydrolase activity"/>
    <property type="evidence" value="ECO:0007669"/>
    <property type="project" value="UniProtKB-KW"/>
</dbReference>
<dbReference type="GO" id="GO:0009236">
    <property type="term" value="P:cobalamin biosynthetic process"/>
    <property type="evidence" value="ECO:0007669"/>
    <property type="project" value="InterPro"/>
</dbReference>
<accession>A0A397PIE9</accession>
<organism evidence="2 3">
    <name type="scientific">Dichotomicrobium thermohalophilum</name>
    <dbReference type="NCBI Taxonomy" id="933063"/>
    <lineage>
        <taxon>Bacteria</taxon>
        <taxon>Pseudomonadati</taxon>
        <taxon>Pseudomonadota</taxon>
        <taxon>Alphaproteobacteria</taxon>
        <taxon>Hyphomicrobiales</taxon>
        <taxon>Hyphomicrobiaceae</taxon>
        <taxon>Dichotomicrobium</taxon>
    </lineage>
</organism>
<comment type="caution">
    <text evidence="2">The sequence shown here is derived from an EMBL/GenBank/DDBJ whole genome shotgun (WGS) entry which is preliminary data.</text>
</comment>
<dbReference type="Pfam" id="PF01890">
    <property type="entry name" value="CbiG_C"/>
    <property type="match status" value="1"/>
</dbReference>
<reference evidence="2 3" key="1">
    <citation type="submission" date="2018-08" db="EMBL/GenBank/DDBJ databases">
        <title>Genomic Encyclopedia of Archaeal and Bacterial Type Strains, Phase II (KMG-II): from individual species to whole genera.</title>
        <authorList>
            <person name="Goeker M."/>
        </authorList>
    </citation>
    <scope>NUCLEOTIDE SEQUENCE [LARGE SCALE GENOMIC DNA]</scope>
    <source>
        <strain evidence="2 3">DSM 5002</strain>
    </source>
</reference>
<sequence>MIVAGFGFRAAATADSLRDALAHAAGERKVTAFAAPEDKAQAACLSELAREMGVSVRAISANDLSRQQTPTEAPRVRAARHTGSVAEAAALAAAGPGARLLAPRHISADRLATCAIAIGEGA</sequence>
<proteinExistence type="predicted"/>
<dbReference type="EMBL" id="QXDF01000005">
    <property type="protein sequence ID" value="RIA45451.1"/>
    <property type="molecule type" value="Genomic_DNA"/>
</dbReference>
<evidence type="ECO:0000313" key="3">
    <source>
        <dbReference type="Proteomes" id="UP000266273"/>
    </source>
</evidence>
<dbReference type="InterPro" id="IPR002750">
    <property type="entry name" value="CobE/GbiG_C"/>
</dbReference>
<dbReference type="SUPFAM" id="SSF159664">
    <property type="entry name" value="CobE/GbiG C-terminal domain-like"/>
    <property type="match status" value="1"/>
</dbReference>
<dbReference type="InterPro" id="IPR036518">
    <property type="entry name" value="CobE/GbiG_C_sf"/>
</dbReference>
<keyword evidence="2" id="KW-0378">Hydrolase</keyword>
<dbReference type="Gene3D" id="3.30.420.180">
    <property type="entry name" value="CobE/GbiG C-terminal domain"/>
    <property type="match status" value="1"/>
</dbReference>
<protein>
    <submittedName>
        <fullName evidence="2">Cobalt-precorrin 5A hydrolase</fullName>
    </submittedName>
</protein>
<feature type="domain" description="CobE/GbiG C-terminal" evidence="1">
    <location>
        <begin position="2"/>
        <end position="117"/>
    </location>
</feature>